<dbReference type="PANTHER" id="PTHR30469">
    <property type="entry name" value="MULTIDRUG RESISTANCE PROTEIN MDTA"/>
    <property type="match status" value="1"/>
</dbReference>
<accession>A0A1Y6KZD6</accession>
<dbReference type="Proteomes" id="UP000196485">
    <property type="component" value="Unassembled WGS sequence"/>
</dbReference>
<dbReference type="NCBIfam" id="TIGR01730">
    <property type="entry name" value="RND_mfp"/>
    <property type="match status" value="1"/>
</dbReference>
<feature type="domain" description="Multidrug resistance protein MdtA-like barrel-sandwich hybrid" evidence="5">
    <location>
        <begin position="75"/>
        <end position="195"/>
    </location>
</feature>
<evidence type="ECO:0000259" key="5">
    <source>
        <dbReference type="Pfam" id="PF25917"/>
    </source>
</evidence>
<dbReference type="SUPFAM" id="SSF111369">
    <property type="entry name" value="HlyD-like secretion proteins"/>
    <property type="match status" value="1"/>
</dbReference>
<dbReference type="InterPro" id="IPR058627">
    <property type="entry name" value="MdtA-like_C"/>
</dbReference>
<dbReference type="Pfam" id="PF25917">
    <property type="entry name" value="BSH_RND"/>
    <property type="match status" value="1"/>
</dbReference>
<evidence type="ECO:0000256" key="4">
    <source>
        <dbReference type="SAM" id="Coils"/>
    </source>
</evidence>
<dbReference type="InterPro" id="IPR058625">
    <property type="entry name" value="MdtA-like_BSH"/>
</dbReference>
<organism evidence="7 8">
    <name type="scientific">Photobacterium aquimaris</name>
    <dbReference type="NCBI Taxonomy" id="512643"/>
    <lineage>
        <taxon>Bacteria</taxon>
        <taxon>Pseudomonadati</taxon>
        <taxon>Pseudomonadota</taxon>
        <taxon>Gammaproteobacteria</taxon>
        <taxon>Vibrionales</taxon>
        <taxon>Vibrionaceae</taxon>
        <taxon>Photobacterium</taxon>
    </lineage>
</organism>
<dbReference type="Gene3D" id="2.40.420.20">
    <property type="match status" value="1"/>
</dbReference>
<dbReference type="Gene3D" id="2.40.30.170">
    <property type="match status" value="1"/>
</dbReference>
<comment type="subcellular location">
    <subcellularLocation>
        <location evidence="1">Cell envelope</location>
    </subcellularLocation>
</comment>
<keyword evidence="3" id="KW-0813">Transport</keyword>
<evidence type="ECO:0000256" key="3">
    <source>
        <dbReference type="ARBA" id="ARBA00022448"/>
    </source>
</evidence>
<proteinExistence type="inferred from homology"/>
<dbReference type="InterPro" id="IPR006143">
    <property type="entry name" value="RND_pump_MFP"/>
</dbReference>
<evidence type="ECO:0000259" key="6">
    <source>
        <dbReference type="Pfam" id="PF25967"/>
    </source>
</evidence>
<dbReference type="EMBL" id="FYAH01000002">
    <property type="protein sequence ID" value="SMY16447.1"/>
    <property type="molecule type" value="Genomic_DNA"/>
</dbReference>
<keyword evidence="8" id="KW-1185">Reference proteome</keyword>
<feature type="coiled-coil region" evidence="4">
    <location>
        <begin position="146"/>
        <end position="173"/>
    </location>
</feature>
<evidence type="ECO:0000256" key="2">
    <source>
        <dbReference type="ARBA" id="ARBA00009477"/>
    </source>
</evidence>
<reference evidence="8" key="1">
    <citation type="submission" date="2017-06" db="EMBL/GenBank/DDBJ databases">
        <authorList>
            <person name="Rodrigo-Torres L."/>
            <person name="Arahal R. D."/>
            <person name="Lucena T."/>
        </authorList>
    </citation>
    <scope>NUCLEOTIDE SEQUENCE [LARGE SCALE GENOMIC DNA]</scope>
    <source>
        <strain evidence="8">type strain: CECT 9192</strain>
    </source>
</reference>
<gene>
    <name evidence="7" type="primary">srpA</name>
    <name evidence="7" type="ORF">PAQU9191_01678</name>
</gene>
<feature type="domain" description="Multidrug resistance protein MdtA-like C-terminal permuted SH3" evidence="6">
    <location>
        <begin position="295"/>
        <end position="356"/>
    </location>
</feature>
<dbReference type="PANTHER" id="PTHR30469:SF20">
    <property type="entry name" value="EFFLUX RND TRANSPORTER PERIPLASMIC ADAPTOR SUBUNIT"/>
    <property type="match status" value="1"/>
</dbReference>
<evidence type="ECO:0000313" key="7">
    <source>
        <dbReference type="EMBL" id="SMY16447.1"/>
    </source>
</evidence>
<dbReference type="GO" id="GO:1990281">
    <property type="term" value="C:efflux pump complex"/>
    <property type="evidence" value="ECO:0007669"/>
    <property type="project" value="TreeGrafter"/>
</dbReference>
<dbReference type="GO" id="GO:0015562">
    <property type="term" value="F:efflux transmembrane transporter activity"/>
    <property type="evidence" value="ECO:0007669"/>
    <property type="project" value="TreeGrafter"/>
</dbReference>
<dbReference type="AlphaFoldDB" id="A0A1Y6KZD6"/>
<comment type="similarity">
    <text evidence="2">Belongs to the membrane fusion protein (MFP) (TC 8.A.1) family.</text>
</comment>
<sequence length="375" mass="40822">MKTHSAMSNVASLTINKLTMAVSLSLAVVMLSGCDSKKEETVAAPIISPALTQVVMPKADSSLSFNGVIRSAQRADLSFQVSGRVSHIFVNEGDEVHKGQLLAKLDPKDAQTAFAAAQLELNNTKKDYLRGKSIYESSQAIAKSDLDELMTRYNLAQNRLEEAKNQLTYTQLKAPFDGIIGRKLIDNHVQIQANTSVLTLHNLDDLEVVVNIPDTVMLSGLKCKKANAEITTIPGHLLPLSLRTYSTQADPITQTFSIVLGLDDSKGLNILPGMPVRVTPSVELCPEDYVDNKNNPLIVPLTAVVPDNQNKQFVWIVGENNIVEKRYIKVGTINKNCITVPSGLKSGERIVIAGVSKLKTGMEIRPYTDNTQDGA</sequence>
<dbReference type="Gene3D" id="1.10.287.470">
    <property type="entry name" value="Helix hairpin bin"/>
    <property type="match status" value="1"/>
</dbReference>
<evidence type="ECO:0000256" key="1">
    <source>
        <dbReference type="ARBA" id="ARBA00004196"/>
    </source>
</evidence>
<name>A0A1Y6KZD6_9GAMM</name>
<evidence type="ECO:0000313" key="8">
    <source>
        <dbReference type="Proteomes" id="UP000196485"/>
    </source>
</evidence>
<dbReference type="Pfam" id="PF25967">
    <property type="entry name" value="RND-MFP_C"/>
    <property type="match status" value="1"/>
</dbReference>
<protein>
    <submittedName>
        <fullName evidence="7">Solvent efflux pump periplasmic linker SrpA</fullName>
    </submittedName>
</protein>
<dbReference type="PROSITE" id="PS51257">
    <property type="entry name" value="PROKAR_LIPOPROTEIN"/>
    <property type="match status" value="1"/>
</dbReference>
<keyword evidence="4" id="KW-0175">Coiled coil</keyword>
<dbReference type="Gene3D" id="2.40.50.100">
    <property type="match status" value="1"/>
</dbReference>